<evidence type="ECO:0000313" key="3">
    <source>
        <dbReference type="EMBL" id="RHD09378.1"/>
    </source>
</evidence>
<comment type="caution">
    <text evidence="3">The sequence shown here is derived from an EMBL/GenBank/DDBJ whole genome shotgun (WGS) entry which is preliminary data.</text>
</comment>
<reference evidence="3 4" key="1">
    <citation type="submission" date="2018-08" db="EMBL/GenBank/DDBJ databases">
        <title>A genome reference for cultivated species of the human gut microbiota.</title>
        <authorList>
            <person name="Zou Y."/>
            <person name="Xue W."/>
            <person name="Luo G."/>
        </authorList>
    </citation>
    <scope>NUCLEOTIDE SEQUENCE [LARGE SCALE GENOMIC DNA]</scope>
    <source>
        <strain evidence="3 4">AM32-6</strain>
    </source>
</reference>
<organism evidence="3 4">
    <name type="scientific">Mediterraneibacter gnavus</name>
    <name type="common">Ruminococcus gnavus</name>
    <dbReference type="NCBI Taxonomy" id="33038"/>
    <lineage>
        <taxon>Bacteria</taxon>
        <taxon>Bacillati</taxon>
        <taxon>Bacillota</taxon>
        <taxon>Clostridia</taxon>
        <taxon>Lachnospirales</taxon>
        <taxon>Lachnospiraceae</taxon>
        <taxon>Mediterraneibacter</taxon>
    </lineage>
</organism>
<protein>
    <submittedName>
        <fullName evidence="3">Site-specific recombinase</fullName>
    </submittedName>
</protein>
<proteinExistence type="predicted"/>
<dbReference type="CDD" id="cd00338">
    <property type="entry name" value="Ser_Recombinase"/>
    <property type="match status" value="1"/>
</dbReference>
<dbReference type="Gene3D" id="3.40.50.1390">
    <property type="entry name" value="Resolvase, N-terminal catalytic domain"/>
    <property type="match status" value="1"/>
</dbReference>
<dbReference type="GO" id="GO:0003677">
    <property type="term" value="F:DNA binding"/>
    <property type="evidence" value="ECO:0007669"/>
    <property type="project" value="InterPro"/>
</dbReference>
<dbReference type="RefSeq" id="WP_118043581.1">
    <property type="nucleotide sequence ID" value="NZ_QSIR01000001.1"/>
</dbReference>
<dbReference type="Pfam" id="PF00239">
    <property type="entry name" value="Resolvase"/>
    <property type="match status" value="1"/>
</dbReference>
<dbReference type="AlphaFoldDB" id="A0A414DFH7"/>
<dbReference type="InterPro" id="IPR006119">
    <property type="entry name" value="Resolv_N"/>
</dbReference>
<dbReference type="PROSITE" id="PS51737">
    <property type="entry name" value="RECOMBINASE_DNA_BIND"/>
    <property type="match status" value="1"/>
</dbReference>
<evidence type="ECO:0000259" key="1">
    <source>
        <dbReference type="PROSITE" id="PS51736"/>
    </source>
</evidence>
<dbReference type="PANTHER" id="PTHR30461:SF23">
    <property type="entry name" value="DNA RECOMBINASE-RELATED"/>
    <property type="match status" value="1"/>
</dbReference>
<dbReference type="SUPFAM" id="SSF53041">
    <property type="entry name" value="Resolvase-like"/>
    <property type="match status" value="1"/>
</dbReference>
<name>A0A414DFH7_MEDGN</name>
<dbReference type="Pfam" id="PF13408">
    <property type="entry name" value="Zn_ribbon_recom"/>
    <property type="match status" value="1"/>
</dbReference>
<dbReference type="SMART" id="SM00857">
    <property type="entry name" value="Resolvase"/>
    <property type="match status" value="1"/>
</dbReference>
<dbReference type="GO" id="GO:0000150">
    <property type="term" value="F:DNA strand exchange activity"/>
    <property type="evidence" value="ECO:0007669"/>
    <property type="project" value="InterPro"/>
</dbReference>
<dbReference type="InterPro" id="IPR038109">
    <property type="entry name" value="DNA_bind_recomb_sf"/>
</dbReference>
<gene>
    <name evidence="3" type="ORF">DW812_01100</name>
</gene>
<dbReference type="Gene3D" id="3.90.1750.20">
    <property type="entry name" value="Putative Large Serine Recombinase, Chain B, Domain 2"/>
    <property type="match status" value="1"/>
</dbReference>
<accession>A0A414DFH7</accession>
<evidence type="ECO:0000313" key="4">
    <source>
        <dbReference type="Proteomes" id="UP000284472"/>
    </source>
</evidence>
<dbReference type="InterPro" id="IPR036162">
    <property type="entry name" value="Resolvase-like_N_sf"/>
</dbReference>
<sequence length="464" mass="55066">MNSTYFRPQPELFGLRVVKYIRCSHDGQVLHGDTLEAQDALLDEFIKVNRMVLIDTFIDEALTARKKFTRRKEFVRLLDGVRAHNFDMILFTKLDRWFRNIGDYHKIQEILEANGVQWKAITESYDTTTTNGRLHINIRLSVAQDECDRDSDRIKDVFAYKLKNKTYLSGSLPRGLKLDDEKHVIIDPEWKQFALDMFDRFEQTNSKRGTLLYLKEKYGIYLCYDTISRNLRNSLYKGMYRDDPDFCEPLIEPERFDRIQVLGKRNVRQRYSNRTYIFTGLLICSSCNHYLVGQTTHRTLSDGTEKHYPSYRCNQRYQSHSCDRNRSYREDYVEEYLLQHIRPALSEYVAEYEVTGTNPVRKNPAAEAAKIRTKMQKLYELYMDDLIDRDTYKRDYSAFQEKLKELDSIVVAPSRDLADLKKLLEQDYEDIYRTFSPQEKNAFWKSFVQSITVHEDGEMDIVFL</sequence>
<dbReference type="Proteomes" id="UP000284472">
    <property type="component" value="Unassembled WGS sequence"/>
</dbReference>
<dbReference type="EMBL" id="QSIR01000001">
    <property type="protein sequence ID" value="RHD09378.1"/>
    <property type="molecule type" value="Genomic_DNA"/>
</dbReference>
<dbReference type="InterPro" id="IPR025827">
    <property type="entry name" value="Zn_ribbon_recom_dom"/>
</dbReference>
<dbReference type="InterPro" id="IPR011109">
    <property type="entry name" value="DNA_bind_recombinase_dom"/>
</dbReference>
<feature type="domain" description="Resolvase/invertase-type recombinase catalytic" evidence="1">
    <location>
        <begin position="16"/>
        <end position="165"/>
    </location>
</feature>
<dbReference type="PROSITE" id="PS51736">
    <property type="entry name" value="RECOMBINASES_3"/>
    <property type="match status" value="1"/>
</dbReference>
<evidence type="ECO:0000259" key="2">
    <source>
        <dbReference type="PROSITE" id="PS51737"/>
    </source>
</evidence>
<dbReference type="InterPro" id="IPR050639">
    <property type="entry name" value="SSR_resolvase"/>
</dbReference>
<feature type="domain" description="Recombinase" evidence="2">
    <location>
        <begin position="173"/>
        <end position="269"/>
    </location>
</feature>
<dbReference type="PANTHER" id="PTHR30461">
    <property type="entry name" value="DNA-INVERTASE FROM LAMBDOID PROPHAGE"/>
    <property type="match status" value="1"/>
</dbReference>